<feature type="active site" description="Proton donor/acceptor" evidence="14">
    <location>
        <position position="313"/>
    </location>
</feature>
<dbReference type="GeneID" id="4988704"/>
<dbReference type="InterPro" id="IPR036388">
    <property type="entry name" value="WH-like_DNA-bd_sf"/>
</dbReference>
<dbReference type="GO" id="GO:0008270">
    <property type="term" value="F:zinc ion binding"/>
    <property type="evidence" value="ECO:0007669"/>
    <property type="project" value="UniProtKB-KW"/>
</dbReference>
<keyword evidence="9" id="KW-0805">Transcription regulation</keyword>
<evidence type="ECO:0000256" key="1">
    <source>
        <dbReference type="ARBA" id="ARBA00004123"/>
    </source>
</evidence>
<feature type="region of interest" description="Disordered" evidence="15">
    <location>
        <begin position="378"/>
        <end position="398"/>
    </location>
</feature>
<evidence type="ECO:0000256" key="13">
    <source>
        <dbReference type="ARBA" id="ARBA00045805"/>
    </source>
</evidence>
<keyword evidence="10" id="KW-0804">Transcription</keyword>
<evidence type="ECO:0000313" key="17">
    <source>
        <dbReference type="RefSeq" id="XP_059605613.1"/>
    </source>
</evidence>
<reference evidence="17" key="1">
    <citation type="submission" date="2025-02" db="EMBL/GenBank/DDBJ databases">
        <authorList>
            <consortium name="NCBI Genome Project"/>
        </authorList>
    </citation>
    <scope>NUCLEOTIDE SEQUENCE</scope>
</reference>
<dbReference type="EC" id="2.3.1.48" evidence="3"/>
<evidence type="ECO:0000256" key="9">
    <source>
        <dbReference type="ARBA" id="ARBA00023015"/>
    </source>
</evidence>
<organism evidence="17">
    <name type="scientific">Aspergillus niger</name>
    <dbReference type="NCBI Taxonomy" id="5061"/>
    <lineage>
        <taxon>Eukaryota</taxon>
        <taxon>Fungi</taxon>
        <taxon>Dikarya</taxon>
        <taxon>Ascomycota</taxon>
        <taxon>Pezizomycotina</taxon>
        <taxon>Eurotiomycetes</taxon>
        <taxon>Eurotiomycetidae</taxon>
        <taxon>Eurotiales</taxon>
        <taxon>Aspergillaceae</taxon>
        <taxon>Aspergillus</taxon>
        <taxon>Aspergillus subgen. Circumdati</taxon>
    </lineage>
</organism>
<evidence type="ECO:0000256" key="5">
    <source>
        <dbReference type="ARBA" id="ARBA00022723"/>
    </source>
</evidence>
<comment type="function">
    <text evidence="13">Catalytic component of the NuA4 histone acetyltransferase (HAT) complex which is involved in epigenetic transcriptional activation of selected genes principally by acetylation of nucleosomal histones H4, H3, H2B, H2A and H2A variant H2A.Z. Acetylates histone H4 to form H4K5ac, H4K8ac, H4K12ac and H4K16ac, histone H3 to form H3K14ac, and histone H2A to form H2AK4ac and H2AK7ac. The NuA4 complex is involved in the DNA damage response and is required for chromosome segregation. The NuA4 complex plays a direct role in repair of DNA double-strand breaks (DSBs) through homologous recombination. Recruitment to promoters depends on H3K4me. Also acetylates non-histone proteins. In addition to protein acetyltransferase, can use different acyl-CoA substrates, such as 2-hydroxyisobutanoyl-CoA (2-hydroxyisobutyryl-CoA) or (2E)-butenoyl-CoA (crotonyl-CoA), and is able to mediate protein 2-hydroxyisobutyrylation and crotonylation, respectively.</text>
</comment>
<dbReference type="Gene3D" id="3.30.60.60">
    <property type="entry name" value="N-acetyl transferase-like"/>
    <property type="match status" value="1"/>
</dbReference>
<feature type="compositionally biased region" description="Basic and acidic residues" evidence="15">
    <location>
        <begin position="59"/>
        <end position="70"/>
    </location>
</feature>
<dbReference type="InterPro" id="IPR002717">
    <property type="entry name" value="HAT_MYST-type"/>
</dbReference>
<dbReference type="InterPro" id="IPR040706">
    <property type="entry name" value="Zf-MYST"/>
</dbReference>
<dbReference type="RefSeq" id="XP_059605613.1">
    <property type="nucleotide sequence ID" value="XM_059745019.1"/>
</dbReference>
<feature type="compositionally biased region" description="Polar residues" evidence="15">
    <location>
        <begin position="36"/>
        <end position="57"/>
    </location>
</feature>
<dbReference type="KEGG" id="ang:An16g03110"/>
<dbReference type="InterPro" id="IPR050603">
    <property type="entry name" value="MYST_HAT"/>
</dbReference>
<dbReference type="AlphaFoldDB" id="A0AAJ8E333"/>
<feature type="compositionally biased region" description="Basic and acidic residues" evidence="15">
    <location>
        <begin position="77"/>
        <end position="91"/>
    </location>
</feature>
<dbReference type="InterPro" id="IPR016181">
    <property type="entry name" value="Acyl_CoA_acyltransferase"/>
</dbReference>
<dbReference type="PANTHER" id="PTHR10615">
    <property type="entry name" value="HISTONE ACETYLTRANSFERASE"/>
    <property type="match status" value="1"/>
</dbReference>
<evidence type="ECO:0000256" key="15">
    <source>
        <dbReference type="SAM" id="MobiDB-lite"/>
    </source>
</evidence>
<dbReference type="Gene3D" id="1.10.10.10">
    <property type="entry name" value="Winged helix-like DNA-binding domain superfamily/Winged helix DNA-binding domain"/>
    <property type="match status" value="1"/>
</dbReference>
<dbReference type="PANTHER" id="PTHR10615:SF219">
    <property type="entry name" value="HISTONE ACETYLTRANSFERASE KAT5"/>
    <property type="match status" value="1"/>
</dbReference>
<evidence type="ECO:0000256" key="7">
    <source>
        <dbReference type="ARBA" id="ARBA00022833"/>
    </source>
</evidence>
<feature type="domain" description="MYST-type HAT" evidence="16">
    <location>
        <begin position="128"/>
        <end position="414"/>
    </location>
</feature>
<evidence type="ECO:0000256" key="2">
    <source>
        <dbReference type="ARBA" id="ARBA00010107"/>
    </source>
</evidence>
<comment type="similarity">
    <text evidence="2">Belongs to the MYST (SAS/MOZ) family.</text>
</comment>
<dbReference type="GO" id="GO:0010468">
    <property type="term" value="P:regulation of gene expression"/>
    <property type="evidence" value="ECO:0007669"/>
    <property type="project" value="UniProtKB-ARBA"/>
</dbReference>
<keyword evidence="7" id="KW-0862">Zinc</keyword>
<dbReference type="Gene3D" id="3.40.630.30">
    <property type="match status" value="1"/>
</dbReference>
<evidence type="ECO:0000259" key="16">
    <source>
        <dbReference type="PROSITE" id="PS51726"/>
    </source>
</evidence>
<feature type="compositionally biased region" description="Basic and acidic residues" evidence="15">
    <location>
        <begin position="1"/>
        <end position="23"/>
    </location>
</feature>
<keyword evidence="11" id="KW-0539">Nucleus</keyword>
<evidence type="ECO:0000256" key="14">
    <source>
        <dbReference type="PIRSR" id="PIRSR602717-51"/>
    </source>
</evidence>
<keyword evidence="4" id="KW-0808">Transferase</keyword>
<reference evidence="17" key="2">
    <citation type="submission" date="2025-08" db="UniProtKB">
        <authorList>
            <consortium name="RefSeq"/>
        </authorList>
    </citation>
    <scope>IDENTIFICATION</scope>
</reference>
<sequence>MLAGDHHERKGIKLDRNLGRQDKGLNPGGAIRRGNTGWQAAFRQQDSARGSRPSSYEGTGKEGFADEEKSSSNQPNDGKESARKVKKEIQDLRQTAVPNGISAETRGRNKPRIDAIRSYDPVSRTEPSTDRNVKHVVLGDLLFPTWYQSIYPEDLVNKDTDRLYVCRWCFRYSCDVHAYAQHTRLCQHRITPPGTKVYDHGGYSVWELDGESHKLYAQNLSLFAKLFLDHKSVFYDVVSFLYYLLVFTDPNDPENYYVLGFFSKEKLSWDANNLACILVFPPYQHKQLGKLLMGVSYKISSWESDSGLIGGPERPLSEMGHRSYTRFWQERIARRKSPKTSKRKHTHELMTVQDIGLATGMLPEDVVTALQGLGAVEPATPAKKRRTKDSSGEAGSGADEALLIRKSKILEWAKSHHMALQDPVRDEGFLGKWAAVDSTEASDVDSDDVDEDAG</sequence>
<dbReference type="GO" id="GO:0005634">
    <property type="term" value="C:nucleus"/>
    <property type="evidence" value="ECO:0007669"/>
    <property type="project" value="UniProtKB-SubCell"/>
</dbReference>
<evidence type="ECO:0000256" key="10">
    <source>
        <dbReference type="ARBA" id="ARBA00023163"/>
    </source>
</evidence>
<dbReference type="PROSITE" id="PS51726">
    <property type="entry name" value="MYST_HAT"/>
    <property type="match status" value="1"/>
</dbReference>
<dbReference type="GO" id="GO:0004402">
    <property type="term" value="F:histone acetyltransferase activity"/>
    <property type="evidence" value="ECO:0007669"/>
    <property type="project" value="UniProtKB-ARBA"/>
</dbReference>
<protein>
    <recommendedName>
        <fullName evidence="3">histone acetyltransferase</fullName>
        <ecNumber evidence="3">2.3.1.48</ecNumber>
    </recommendedName>
</protein>
<proteinExistence type="inferred from homology"/>
<evidence type="ECO:0000256" key="11">
    <source>
        <dbReference type="ARBA" id="ARBA00023242"/>
    </source>
</evidence>
<dbReference type="SUPFAM" id="SSF55729">
    <property type="entry name" value="Acyl-CoA N-acyltransferases (Nat)"/>
    <property type="match status" value="1"/>
</dbReference>
<evidence type="ECO:0000256" key="3">
    <source>
        <dbReference type="ARBA" id="ARBA00013184"/>
    </source>
</evidence>
<gene>
    <name evidence="17" type="ORF">An16g03110</name>
</gene>
<dbReference type="Pfam" id="PF01853">
    <property type="entry name" value="MOZ_SAS"/>
    <property type="match status" value="1"/>
</dbReference>
<name>A0AAJ8E333_ASPNG</name>
<evidence type="ECO:0000256" key="12">
    <source>
        <dbReference type="ARBA" id="ARBA00023315"/>
    </source>
</evidence>
<dbReference type="FunFam" id="3.30.60.60:FF:000005">
    <property type="entry name" value="Histone acetyltransferase"/>
    <property type="match status" value="1"/>
</dbReference>
<keyword evidence="8" id="KW-0007">Acetylation</keyword>
<evidence type="ECO:0000256" key="4">
    <source>
        <dbReference type="ARBA" id="ARBA00022679"/>
    </source>
</evidence>
<evidence type="ECO:0000256" key="6">
    <source>
        <dbReference type="ARBA" id="ARBA00022771"/>
    </source>
</evidence>
<dbReference type="FunFam" id="3.40.630.30:FF:000067">
    <property type="entry name" value="Histone acetyltransferase"/>
    <property type="match status" value="1"/>
</dbReference>
<keyword evidence="12" id="KW-0012">Acyltransferase</keyword>
<dbReference type="Pfam" id="PF17772">
    <property type="entry name" value="zf-MYST"/>
    <property type="match status" value="1"/>
</dbReference>
<keyword evidence="5" id="KW-0479">Metal-binding</keyword>
<comment type="subcellular location">
    <subcellularLocation>
        <location evidence="1">Nucleus</location>
    </subcellularLocation>
</comment>
<keyword evidence="6" id="KW-0863">Zinc-finger</keyword>
<evidence type="ECO:0000256" key="8">
    <source>
        <dbReference type="ARBA" id="ARBA00022990"/>
    </source>
</evidence>
<feature type="region of interest" description="Disordered" evidence="15">
    <location>
        <begin position="1"/>
        <end position="111"/>
    </location>
</feature>
<accession>A0AAJ8E333</accession>
<dbReference type="VEuPathDB" id="FungiDB:An16g03110"/>